<gene>
    <name evidence="2" type="ORF">NP233_g12230</name>
</gene>
<dbReference type="PANTHER" id="PTHR33050:SF7">
    <property type="entry name" value="RIBONUCLEASE H"/>
    <property type="match status" value="1"/>
</dbReference>
<reference evidence="2" key="1">
    <citation type="submission" date="2022-07" db="EMBL/GenBank/DDBJ databases">
        <title>Genome Sequence of Leucocoprinus birnbaumii.</title>
        <authorList>
            <person name="Buettner E."/>
        </authorList>
    </citation>
    <scope>NUCLEOTIDE SEQUENCE</scope>
    <source>
        <strain evidence="2">VT141</strain>
    </source>
</reference>
<sequence>MTDQLNTQAGLAGHSGTGTDASMAGANGGTSTGSRTVAKHVARIAETSRQARSDKMLNHMMDPVSFPDDTSSFVSFFSFEEEDYRQLADPMIFNRHKDIIPDYMVPKIKDFETKRKAEQAEVEDVSASKRHRRDRDTMIPLTWAGFQVDFPNIYKDTVDNDVVLPLSFFMPKNVTYIATHLSEIDTKRVNCKGNTKVTILDVTKILACGHYRDKAHFKSDMADDFTFAEFCIAGAQVVAFEKLRDNRWCKDQEEGSWTTAWRDHFDFWSNHADSLDLYKWWRKKELKMRETMIMQNIRYTEAHYFAAMEGARMTEDTVTECQGNPGSSSSDPSGRRNGAKSHGDNDRRPFQGSSSGNRQLAPIVCLKCTGKDHTTKNCTCLKGTWAKVVDSILQTPDGKPICIKWNLKGNDRQFPCRHTVEEKVHLCLPPPLLYLSLSHTVICRPPFDPTRHVHPDLFDKIVTPYDADAFKRLLLKHNLTNSYPHLVHNLHHGFLIGNMPPLEKTVIFKNHPSVDKHMDIVDAYLAEEVVAGRMDGPFTQQEVESALCGPFQSSPLIVAISVQAPGEPDKVRICRHLSKGCLLHPSVNSFIEKDDFPTHFDSAVKTAEAVSQAPTGVRACTCDVSKFHCTCPVCPHHKVWLVVQGRLGQFFIDHCVPFGTSSASSNAGMIANAVIDIWRSEGVDPIFKCEDDNCIWQLPVPSSPFQAGGYFYEYNKRTALDRITSLNIPWHPEKGTPDFCDDIEYLGLGWDLV</sequence>
<accession>A0AAD5VIS8</accession>
<feature type="region of interest" description="Disordered" evidence="1">
    <location>
        <begin position="316"/>
        <end position="356"/>
    </location>
</feature>
<proteinExistence type="predicted"/>
<dbReference type="InterPro" id="IPR052055">
    <property type="entry name" value="Hepadnavirus_pol/RT"/>
</dbReference>
<organism evidence="2 3">
    <name type="scientific">Leucocoprinus birnbaumii</name>
    <dbReference type="NCBI Taxonomy" id="56174"/>
    <lineage>
        <taxon>Eukaryota</taxon>
        <taxon>Fungi</taxon>
        <taxon>Dikarya</taxon>
        <taxon>Basidiomycota</taxon>
        <taxon>Agaricomycotina</taxon>
        <taxon>Agaricomycetes</taxon>
        <taxon>Agaricomycetidae</taxon>
        <taxon>Agaricales</taxon>
        <taxon>Agaricineae</taxon>
        <taxon>Agaricaceae</taxon>
        <taxon>Leucocoprinus</taxon>
    </lineage>
</organism>
<evidence type="ECO:0000256" key="1">
    <source>
        <dbReference type="SAM" id="MobiDB-lite"/>
    </source>
</evidence>
<comment type="caution">
    <text evidence="2">The sequence shown here is derived from an EMBL/GenBank/DDBJ whole genome shotgun (WGS) entry which is preliminary data.</text>
</comment>
<protein>
    <submittedName>
        <fullName evidence="2">Uncharacterized protein</fullName>
    </submittedName>
</protein>
<dbReference type="PANTHER" id="PTHR33050">
    <property type="entry name" value="REVERSE TRANSCRIPTASE DOMAIN-CONTAINING PROTEIN"/>
    <property type="match status" value="1"/>
</dbReference>
<keyword evidence="3" id="KW-1185">Reference proteome</keyword>
<feature type="region of interest" description="Disordered" evidence="1">
    <location>
        <begin position="1"/>
        <end position="37"/>
    </location>
</feature>
<name>A0AAD5VIS8_9AGAR</name>
<evidence type="ECO:0000313" key="3">
    <source>
        <dbReference type="Proteomes" id="UP001213000"/>
    </source>
</evidence>
<dbReference type="AlphaFoldDB" id="A0AAD5VIS8"/>
<feature type="compositionally biased region" description="Low complexity" evidence="1">
    <location>
        <begin position="323"/>
        <end position="336"/>
    </location>
</feature>
<evidence type="ECO:0000313" key="2">
    <source>
        <dbReference type="EMBL" id="KAJ3555360.1"/>
    </source>
</evidence>
<dbReference type="Proteomes" id="UP001213000">
    <property type="component" value="Unassembled WGS sequence"/>
</dbReference>
<dbReference type="EMBL" id="JANIEX010001691">
    <property type="protein sequence ID" value="KAJ3555360.1"/>
    <property type="molecule type" value="Genomic_DNA"/>
</dbReference>